<evidence type="ECO:0000313" key="4">
    <source>
        <dbReference type="EMBL" id="MDB0579919.1"/>
    </source>
</evidence>
<dbReference type="Proteomes" id="UP000031546">
    <property type="component" value="Unassembled WGS sequence"/>
</dbReference>
<sequence>MKLSILDQSPISNGQTASEALEASGKLAEVGDRYGYTRFWVAEHHALPSLASSAPEVMLGYVGAHTKRIRVGSGAVLLPYYKPYKVAESFNMLASLFKDRVDIGIGRAPGGPAEASEALSDGFLQQVFKMPELVDELAGYIDGEGDLTANPEPPVKPALWMLGTSRKSAAFAAEKGLSYCFGQFMSEEDGKEILAHYRENFTPRSKGQSPETIMGVSVVCGETTEAAHDIAYSWLIWQVQQSHGETRGIPSIEEAKACELTKEDEEKLQAMRDRMIIGNPDEVVDELKRTQEASGVDEFMIITITFSSEDKRNSYRYIAEALDDK</sequence>
<evidence type="ECO:0000256" key="1">
    <source>
        <dbReference type="ARBA" id="ARBA00007789"/>
    </source>
</evidence>
<keyword evidence="6" id="KW-1185">Reference proteome</keyword>
<proteinExistence type="predicted"/>
<dbReference type="GO" id="GO:0005829">
    <property type="term" value="C:cytosol"/>
    <property type="evidence" value="ECO:0007669"/>
    <property type="project" value="TreeGrafter"/>
</dbReference>
<dbReference type="EMBL" id="JABEVU030000001">
    <property type="protein sequence ID" value="MDB0579919.1"/>
    <property type="molecule type" value="Genomic_DNA"/>
</dbReference>
<organism evidence="3 5">
    <name type="scientific">Salinicoccus roseus</name>
    <dbReference type="NCBI Taxonomy" id="45670"/>
    <lineage>
        <taxon>Bacteria</taxon>
        <taxon>Bacillati</taxon>
        <taxon>Bacillota</taxon>
        <taxon>Bacilli</taxon>
        <taxon>Bacillales</taxon>
        <taxon>Staphylococcaceae</taxon>
        <taxon>Salinicoccus</taxon>
    </lineage>
</organism>
<dbReference type="PANTHER" id="PTHR30137:SF19">
    <property type="entry name" value="LUCIFERASE-LIKE MONOOXYGENASE"/>
    <property type="match status" value="1"/>
</dbReference>
<comment type="similarity">
    <text evidence="1">To bacterial alkanal monooxygenase alpha and beta chains.</text>
</comment>
<reference evidence="4" key="3">
    <citation type="submission" date="2020-04" db="EMBL/GenBank/DDBJ databases">
        <authorList>
            <person name="Tanveer F."/>
            <person name="Xie Y."/>
            <person name="Shinwari Z.K."/>
        </authorList>
    </citation>
    <scope>NUCLEOTIDE SEQUENCE</scope>
    <source>
        <strain evidence="4">MOSEL-ME25</strain>
    </source>
</reference>
<evidence type="ECO:0000259" key="2">
    <source>
        <dbReference type="Pfam" id="PF00296"/>
    </source>
</evidence>
<reference evidence="4 6" key="4">
    <citation type="submission" date="2022-12" db="EMBL/GenBank/DDBJ databases">
        <title>Genome analysis and biological profiling of marine Salinicoccus roseus MOSEL-ME25.</title>
        <authorList>
            <person name="Mirza F.T."/>
            <person name="Xie Y."/>
            <person name="Shinwari Z.K."/>
        </authorList>
    </citation>
    <scope>NUCLEOTIDE SEQUENCE [LARGE SCALE GENOMIC DNA]</scope>
    <source>
        <strain evidence="4 6">MOSEL-ME25</strain>
    </source>
</reference>
<dbReference type="InterPro" id="IPR019949">
    <property type="entry name" value="CmoO-like"/>
</dbReference>
<accession>A0A0C2HNZ5</accession>
<reference evidence="6" key="2">
    <citation type="submission" date="2020-04" db="EMBL/GenBank/DDBJ databases">
        <title>Genome analysis and biological profiling of marine Cellulosimicrobium funkei MOSEL-ME6.</title>
        <authorList>
            <person name="Tanveer F."/>
            <person name="Xie Y."/>
            <person name="Shinwari Z.K."/>
        </authorList>
    </citation>
    <scope>NUCLEOTIDE SEQUENCE [LARGE SCALE GENOMIC DNA]</scope>
    <source>
        <strain evidence="6">MOSEL-ME25</strain>
    </source>
</reference>
<protein>
    <submittedName>
        <fullName evidence="4">LLM class flavin-dependent oxidoreductase</fullName>
    </submittedName>
    <submittedName>
        <fullName evidence="3">Luciferase</fullName>
    </submittedName>
</protein>
<dbReference type="InterPro" id="IPR050766">
    <property type="entry name" value="Bact_Lucif_Oxidored"/>
</dbReference>
<dbReference type="SUPFAM" id="SSF51679">
    <property type="entry name" value="Bacterial luciferase-like"/>
    <property type="match status" value="1"/>
</dbReference>
<dbReference type="NCBIfam" id="TIGR03558">
    <property type="entry name" value="oxido_grp_1"/>
    <property type="match status" value="1"/>
</dbReference>
<name>A0A0C2HNZ5_9STAP</name>
<dbReference type="GO" id="GO:0016705">
    <property type="term" value="F:oxidoreductase activity, acting on paired donors, with incorporation or reduction of molecular oxygen"/>
    <property type="evidence" value="ECO:0007669"/>
    <property type="project" value="InterPro"/>
</dbReference>
<dbReference type="InterPro" id="IPR011251">
    <property type="entry name" value="Luciferase-like_dom"/>
</dbReference>
<dbReference type="Gene3D" id="3.20.20.30">
    <property type="entry name" value="Luciferase-like domain"/>
    <property type="match status" value="1"/>
</dbReference>
<comment type="caution">
    <text evidence="3">The sequence shown here is derived from an EMBL/GenBank/DDBJ whole genome shotgun (WGS) entry which is preliminary data.</text>
</comment>
<dbReference type="PANTHER" id="PTHR30137">
    <property type="entry name" value="LUCIFERASE-LIKE MONOOXYGENASE"/>
    <property type="match status" value="1"/>
</dbReference>
<dbReference type="STRING" id="45670.SN16_03895"/>
<evidence type="ECO:0000313" key="5">
    <source>
        <dbReference type="Proteomes" id="UP000031546"/>
    </source>
</evidence>
<reference evidence="3 5" key="1">
    <citation type="submission" date="2015-01" db="EMBL/GenBank/DDBJ databases">
        <title>Genome sequences of high lactate-tolerant strain Salinicoccus roseus W12 with industrial interest.</title>
        <authorList>
            <person name="Wang H."/>
            <person name="Yu B."/>
        </authorList>
    </citation>
    <scope>NUCLEOTIDE SEQUENCE [LARGE SCALE GENOMIC DNA]</scope>
    <source>
        <strain evidence="3 5">W12</strain>
    </source>
</reference>
<feature type="domain" description="Luciferase-like" evidence="2">
    <location>
        <begin position="1"/>
        <end position="297"/>
    </location>
</feature>
<dbReference type="AlphaFoldDB" id="A0A0C2HNZ5"/>
<dbReference type="RefSeq" id="WP_040105315.1">
    <property type="nucleotide sequence ID" value="NZ_JABEVU030000001.1"/>
</dbReference>
<dbReference type="OrthoDB" id="9780518at2"/>
<dbReference type="InterPro" id="IPR036661">
    <property type="entry name" value="Luciferase-like_sf"/>
</dbReference>
<evidence type="ECO:0000313" key="6">
    <source>
        <dbReference type="Proteomes" id="UP000527860"/>
    </source>
</evidence>
<dbReference type="Pfam" id="PF00296">
    <property type="entry name" value="Bac_luciferase"/>
    <property type="match status" value="1"/>
</dbReference>
<evidence type="ECO:0000313" key="3">
    <source>
        <dbReference type="EMBL" id="KIH71191.1"/>
    </source>
</evidence>
<gene>
    <name evidence="4" type="ORF">F7P68_0005220</name>
    <name evidence="3" type="ORF">SN16_03895</name>
</gene>
<dbReference type="Proteomes" id="UP000527860">
    <property type="component" value="Unassembled WGS sequence"/>
</dbReference>
<dbReference type="EMBL" id="JXII01000003">
    <property type="protein sequence ID" value="KIH71191.1"/>
    <property type="molecule type" value="Genomic_DNA"/>
</dbReference>
<dbReference type="GeneID" id="77844684"/>